<keyword evidence="2" id="KW-0732">Signal</keyword>
<keyword evidence="1" id="KW-0472">Membrane</keyword>
<feature type="chain" id="PRO_5006869088" evidence="2">
    <location>
        <begin position="23"/>
        <end position="98"/>
    </location>
</feature>
<name>A0A0V0T1C9_9BILA</name>
<keyword evidence="4" id="KW-1185">Reference proteome</keyword>
<evidence type="ECO:0000313" key="4">
    <source>
        <dbReference type="Proteomes" id="UP000055048"/>
    </source>
</evidence>
<evidence type="ECO:0000256" key="2">
    <source>
        <dbReference type="SAM" id="SignalP"/>
    </source>
</evidence>
<feature type="transmembrane region" description="Helical" evidence="1">
    <location>
        <begin position="46"/>
        <end position="67"/>
    </location>
</feature>
<evidence type="ECO:0000313" key="3">
    <source>
        <dbReference type="EMBL" id="KRX32796.1"/>
    </source>
</evidence>
<accession>A0A0V0T1C9</accession>
<gene>
    <name evidence="3" type="ORF">T05_6008</name>
</gene>
<sequence>MRYGDRAFNMRLLLFFLTCTGAKPVELHGMHYWHILQDGKPPASSLFTIAISFTASGDWYFLSWFLLTHVAKHGERERAKQLFGAVEEKHLRDVSLER</sequence>
<feature type="signal peptide" evidence="2">
    <location>
        <begin position="1"/>
        <end position="22"/>
    </location>
</feature>
<reference evidence="3 4" key="1">
    <citation type="submission" date="2015-01" db="EMBL/GenBank/DDBJ databases">
        <title>Evolution of Trichinella species and genotypes.</title>
        <authorList>
            <person name="Korhonen P.K."/>
            <person name="Edoardo P."/>
            <person name="Giuseppe L.R."/>
            <person name="Gasser R.B."/>
        </authorList>
    </citation>
    <scope>NUCLEOTIDE SEQUENCE [LARGE SCALE GENOMIC DNA]</scope>
    <source>
        <strain evidence="3">ISS417</strain>
    </source>
</reference>
<dbReference type="Proteomes" id="UP000055048">
    <property type="component" value="Unassembled WGS sequence"/>
</dbReference>
<proteinExistence type="predicted"/>
<evidence type="ECO:0000256" key="1">
    <source>
        <dbReference type="SAM" id="Phobius"/>
    </source>
</evidence>
<dbReference type="EMBL" id="JYDJ01001045">
    <property type="protein sequence ID" value="KRX32796.1"/>
    <property type="molecule type" value="Genomic_DNA"/>
</dbReference>
<keyword evidence="1" id="KW-1133">Transmembrane helix</keyword>
<organism evidence="3 4">
    <name type="scientific">Trichinella murrelli</name>
    <dbReference type="NCBI Taxonomy" id="144512"/>
    <lineage>
        <taxon>Eukaryota</taxon>
        <taxon>Metazoa</taxon>
        <taxon>Ecdysozoa</taxon>
        <taxon>Nematoda</taxon>
        <taxon>Enoplea</taxon>
        <taxon>Dorylaimia</taxon>
        <taxon>Trichinellida</taxon>
        <taxon>Trichinellidae</taxon>
        <taxon>Trichinella</taxon>
    </lineage>
</organism>
<dbReference type="AlphaFoldDB" id="A0A0V0T1C9"/>
<keyword evidence="1" id="KW-0812">Transmembrane</keyword>
<protein>
    <submittedName>
        <fullName evidence="3">Uncharacterized protein</fullName>
    </submittedName>
</protein>
<comment type="caution">
    <text evidence="3">The sequence shown here is derived from an EMBL/GenBank/DDBJ whole genome shotgun (WGS) entry which is preliminary data.</text>
</comment>